<dbReference type="InterPro" id="IPR026634">
    <property type="entry name" value="TPST-like"/>
</dbReference>
<proteinExistence type="predicted"/>
<keyword evidence="1" id="KW-0808">Transferase</keyword>
<dbReference type="SUPFAM" id="SSF52540">
    <property type="entry name" value="P-loop containing nucleoside triphosphate hydrolases"/>
    <property type="match status" value="1"/>
</dbReference>
<dbReference type="AlphaFoldDB" id="A0A177E5L2"/>
<evidence type="ECO:0000256" key="1">
    <source>
        <dbReference type="ARBA" id="ARBA00022679"/>
    </source>
</evidence>
<evidence type="ECO:0000313" key="2">
    <source>
        <dbReference type="EMBL" id="OAG27006.1"/>
    </source>
</evidence>
<dbReference type="Pfam" id="PF13469">
    <property type="entry name" value="Sulfotransfer_3"/>
    <property type="match status" value="1"/>
</dbReference>
<dbReference type="Proteomes" id="UP000076964">
    <property type="component" value="Unassembled WGS sequence"/>
</dbReference>
<dbReference type="OrthoDB" id="3337911at2"/>
<dbReference type="EMBL" id="LSFI01000045">
    <property type="protein sequence ID" value="OAG27006.1"/>
    <property type="molecule type" value="Genomic_DNA"/>
</dbReference>
<gene>
    <name evidence="2" type="ORF">TH606_09265</name>
</gene>
<comment type="caution">
    <text evidence="2">The sequence shown here is derived from an EMBL/GenBank/DDBJ whole genome shotgun (WGS) entry which is preliminary data.</text>
</comment>
<dbReference type="PANTHER" id="PTHR12788">
    <property type="entry name" value="PROTEIN-TYROSINE SULFOTRANSFERASE 2"/>
    <property type="match status" value="1"/>
</dbReference>
<dbReference type="PANTHER" id="PTHR12788:SF10">
    <property type="entry name" value="PROTEIN-TYROSINE SULFOTRANSFERASE"/>
    <property type="match status" value="1"/>
</dbReference>
<dbReference type="InterPro" id="IPR027417">
    <property type="entry name" value="P-loop_NTPase"/>
</dbReference>
<dbReference type="Gene3D" id="3.40.50.300">
    <property type="entry name" value="P-loop containing nucleotide triphosphate hydrolases"/>
    <property type="match status" value="1"/>
</dbReference>
<accession>A0A177E5L2</accession>
<evidence type="ECO:0008006" key="4">
    <source>
        <dbReference type="Google" id="ProtNLM"/>
    </source>
</evidence>
<keyword evidence="3" id="KW-1185">Reference proteome</keyword>
<protein>
    <recommendedName>
        <fullName evidence="4">Sulfotransferase</fullName>
    </recommendedName>
</protein>
<organism evidence="2 3">
    <name type="scientific">Thermodesulfatator autotrophicus</name>
    <dbReference type="NCBI Taxonomy" id="1795632"/>
    <lineage>
        <taxon>Bacteria</taxon>
        <taxon>Pseudomonadati</taxon>
        <taxon>Thermodesulfobacteriota</taxon>
        <taxon>Thermodesulfobacteria</taxon>
        <taxon>Thermodesulfobacteriales</taxon>
        <taxon>Thermodesulfatatoraceae</taxon>
        <taxon>Thermodesulfatator</taxon>
    </lineage>
</organism>
<evidence type="ECO:0000313" key="3">
    <source>
        <dbReference type="Proteomes" id="UP000076964"/>
    </source>
</evidence>
<reference evidence="2 3" key="1">
    <citation type="submission" date="2016-02" db="EMBL/GenBank/DDBJ databases">
        <title>Draft genome sequence of Thermodesulfatator sp. S606.</title>
        <authorList>
            <person name="Lai Q."/>
            <person name="Cao J."/>
            <person name="Dupont S."/>
            <person name="Shao Z."/>
            <person name="Jebbar M."/>
            <person name="Alain K."/>
        </authorList>
    </citation>
    <scope>NUCLEOTIDE SEQUENCE [LARGE SCALE GENOMIC DNA]</scope>
    <source>
        <strain evidence="2 3">S606</strain>
    </source>
</reference>
<dbReference type="RefSeq" id="WP_068543197.1">
    <property type="nucleotide sequence ID" value="NZ_LSFI01000045.1"/>
</dbReference>
<dbReference type="STRING" id="1795632.TH606_09265"/>
<sequence>MSNEPIFIVGTPRSGTTLLAAMLSAHSRLDCGPETHFFCHLTRKIEKEISSRNNWPEIAVQYITSLKLTGEYIYKLFDLSRNEIYSFLLDKPPSVNSSLEALTQLHALKLNKHRWVEKTPNHLLFLPKLRKYYPNAFIIRSLRDFRDSALSMSKLPWASKSTIANIFRLNEWYYLSEKYLTVYSNLLVLPYERLIYNPENYLGKVCNFINERFELSMIYNRDEVRHLYSKKEWWKTKVTAPLDKSRCYVWKREMDKDIQLATTYIAMNMLKKYNYEIDVPPPKETIFLFPLTRDFVERNESLFLRLAKERIRLVGCSNIDLLIDAIQYENPSKIVFLYPMNVSLFSQSFSSSESLKAAFKFIKILGHLKKQSIPLYFTDAIKSIFSYELGYAEQIVNSVLRRFTKKLVDNFLKNH</sequence>
<name>A0A177E5L2_9BACT</name>
<dbReference type="GO" id="GO:0008476">
    <property type="term" value="F:protein-tyrosine sulfotransferase activity"/>
    <property type="evidence" value="ECO:0007669"/>
    <property type="project" value="InterPro"/>
</dbReference>